<dbReference type="InterPro" id="IPR001054">
    <property type="entry name" value="A/G_cyclase"/>
</dbReference>
<dbReference type="Gene3D" id="1.10.510.10">
    <property type="entry name" value="Transferase(Phosphotransferase) domain 1"/>
    <property type="match status" value="1"/>
</dbReference>
<dbReference type="InterPro" id="IPR018297">
    <property type="entry name" value="A/G_cyclase_CS"/>
</dbReference>
<dbReference type="SMART" id="SM00044">
    <property type="entry name" value="CYCc"/>
    <property type="match status" value="1"/>
</dbReference>
<dbReference type="AlphaFoldDB" id="A0A0N4Z932"/>
<dbReference type="SUPFAM" id="SSF56112">
    <property type="entry name" value="Protein kinase-like (PK-like)"/>
    <property type="match status" value="1"/>
</dbReference>
<evidence type="ECO:0000256" key="14">
    <source>
        <dbReference type="RuleBase" id="RU003431"/>
    </source>
</evidence>
<evidence type="ECO:0000256" key="12">
    <source>
        <dbReference type="ARBA" id="ARBA00023293"/>
    </source>
</evidence>
<dbReference type="EC" id="4.6.1.2" evidence="3 14"/>
<dbReference type="WBParaSite" id="PTRK_0000382300.1">
    <property type="protein sequence ID" value="PTRK_0000382300.1"/>
    <property type="gene ID" value="PTRK_0000382300"/>
</dbReference>
<evidence type="ECO:0000256" key="11">
    <source>
        <dbReference type="ARBA" id="ARBA00023239"/>
    </source>
</evidence>
<dbReference type="STRING" id="131310.A0A0N4Z932"/>
<dbReference type="PANTHER" id="PTHR11920:SF375">
    <property type="entry name" value="RECEPTOR-TYPE GUANYLATE CYCLASE GCY-13"/>
    <property type="match status" value="1"/>
</dbReference>
<dbReference type="PROSITE" id="PS00452">
    <property type="entry name" value="GUANYLATE_CYCLASE_1"/>
    <property type="match status" value="1"/>
</dbReference>
<evidence type="ECO:0000256" key="9">
    <source>
        <dbReference type="ARBA" id="ARBA00023170"/>
    </source>
</evidence>
<evidence type="ECO:0000256" key="2">
    <source>
        <dbReference type="ARBA" id="ARBA00004479"/>
    </source>
</evidence>
<dbReference type="GO" id="GO:0004016">
    <property type="term" value="F:adenylate cyclase activity"/>
    <property type="evidence" value="ECO:0007669"/>
    <property type="project" value="TreeGrafter"/>
</dbReference>
<comment type="subcellular location">
    <subcellularLocation>
        <location evidence="2">Membrane</location>
        <topology evidence="2">Single-pass type I membrane protein</topology>
    </subcellularLocation>
</comment>
<evidence type="ECO:0000256" key="4">
    <source>
        <dbReference type="ARBA" id="ARBA00022692"/>
    </source>
</evidence>
<dbReference type="PROSITE" id="PS50125">
    <property type="entry name" value="GUANYLATE_CYCLASE_2"/>
    <property type="match status" value="1"/>
</dbReference>
<evidence type="ECO:0000256" key="10">
    <source>
        <dbReference type="ARBA" id="ARBA00023180"/>
    </source>
</evidence>
<reference evidence="19" key="1">
    <citation type="submission" date="2017-02" db="UniProtKB">
        <authorList>
            <consortium name="WormBaseParasite"/>
        </authorList>
    </citation>
    <scope>IDENTIFICATION</scope>
</reference>
<evidence type="ECO:0000256" key="3">
    <source>
        <dbReference type="ARBA" id="ARBA00012202"/>
    </source>
</evidence>
<dbReference type="Pfam" id="PF00211">
    <property type="entry name" value="Guanylate_cyc"/>
    <property type="match status" value="1"/>
</dbReference>
<dbReference type="SUPFAM" id="SSF53822">
    <property type="entry name" value="Periplasmic binding protein-like I"/>
    <property type="match status" value="1"/>
</dbReference>
<keyword evidence="9" id="KW-0675">Receptor</keyword>
<comment type="catalytic activity">
    <reaction evidence="1 14">
        <text>GTP = 3',5'-cyclic GMP + diphosphate</text>
        <dbReference type="Rhea" id="RHEA:13665"/>
        <dbReference type="ChEBI" id="CHEBI:33019"/>
        <dbReference type="ChEBI" id="CHEBI:37565"/>
        <dbReference type="ChEBI" id="CHEBI:57746"/>
        <dbReference type="EC" id="4.6.1.2"/>
    </reaction>
</comment>
<dbReference type="InterPro" id="IPR050401">
    <property type="entry name" value="Cyclic_nucleotide_synthase"/>
</dbReference>
<keyword evidence="11 13" id="KW-0456">Lyase</keyword>
<evidence type="ECO:0000256" key="7">
    <source>
        <dbReference type="ARBA" id="ARBA00022989"/>
    </source>
</evidence>
<dbReference type="CDD" id="cd06352">
    <property type="entry name" value="PBP1_NPR_GC-like"/>
    <property type="match status" value="1"/>
</dbReference>
<comment type="similarity">
    <text evidence="13">Belongs to the adenylyl cyclase class-4/guanylyl cyclase family.</text>
</comment>
<dbReference type="Pfam" id="PF01094">
    <property type="entry name" value="ANF_receptor"/>
    <property type="match status" value="1"/>
</dbReference>
<keyword evidence="7 15" id="KW-1133">Transmembrane helix</keyword>
<evidence type="ECO:0000256" key="1">
    <source>
        <dbReference type="ARBA" id="ARBA00001436"/>
    </source>
</evidence>
<dbReference type="InterPro" id="IPR028082">
    <property type="entry name" value="Peripla_BP_I"/>
</dbReference>
<dbReference type="Gene3D" id="3.30.70.1230">
    <property type="entry name" value="Nucleotide cyclase"/>
    <property type="match status" value="1"/>
</dbReference>
<evidence type="ECO:0000313" key="19">
    <source>
        <dbReference type="WBParaSite" id="PTRK_0000382300.1"/>
    </source>
</evidence>
<keyword evidence="8 15" id="KW-0472">Membrane</keyword>
<dbReference type="InterPro" id="IPR000719">
    <property type="entry name" value="Prot_kinase_dom"/>
</dbReference>
<dbReference type="Pfam" id="PF00069">
    <property type="entry name" value="Pkinase"/>
    <property type="match status" value="1"/>
</dbReference>
<sequence>MRHLLLISFLITITYTIKTISLGFLFPLTSEMLYNISGYNLSAGGVSVAIEKIIKEEILQGYNFSYHVRFDECDTTKVVGMTEELIKEDNVDVIFGSTCSVTATKSSLHSMFYDKPTFTWGISANSDYTNTNRLPNLITINPLISPIIIALIDMLKTFNWTSVAFLSTTNTLGRCRNIRKGIESAIELDTSELSIVESYETSIPPSKDDYDKFLRNIKENSRIVISCFDSDYWRRQFYIKMFDQKMNNGEYVLINFENRNSNFLQNTVNKTTMARLLSYEDDNIPNDGRDKDAFEMAQYSLFLDLAETQQVELEFLEDIVTKIKEYPFYCNDCNHNNATLPSIFATYLLDSIYLWSKILNKTIGIYGESAIYNGSLYRKYCEGNYSGVVDSFSYDNNCFRLADIELTGLDENGNRNHYIRYKFSNLSSYTKSSYDLNNLRTTLFKKWDNIIPLNVPKCGYMNNKCSNNFIENNKAGFIVICIVCGILIILSVGGLVYAMLLFKKHKKDEMSKWNIPYSFIEKYNPKGSINQSMVSFQSGYTSKSSKESFRNKMESRKYMYGFYQEIPIVGSKYSSGYLINVKEIEKEINIILGFEHKNINKFYGLCTEVGNVMSIWRYNKRGSLFDFLQSDNSVVDTFFCNNMLTDILEGLNYIHNSPIKFHGMFSSKKCLVSDQWQLKVSDFDSKSMRNKEKISNIDKLWIAPEMLRSENYIGSQEGDIYALAIIASEVFTKNVPWNFTNRSESLDEIIYLVKKGGENPFRPELCIAQGLQIEAAALELCRVCWNEDIDKRPKVKFVIDHHKGFSQTKAKNLMDHVFFTLEDNAQLLKNEVDARSKEVLEEQKKSDILLRKMLPPQVAEKLKLGLSVPPVDYDNVTVFFSDIVKFTGLAQKCSPLQVVNLLNDLFSQFDNIIESRDVYKVETTGDGYLCVSGLPQRNGNNHVVEIAHLALGFMQTCHEYKIPHLYNEKINLRIGCNTGPCTAGVVGLSMPRYCLFGDTVNTASRMESNGKPGKIHTTESFYGLLKSIGGFIMEHRGEVIIKGKGVMDTYWLNGVKDGYTLNEY</sequence>
<dbReference type="GO" id="GO:0004383">
    <property type="term" value="F:guanylate cyclase activity"/>
    <property type="evidence" value="ECO:0007669"/>
    <property type="project" value="UniProtKB-EC"/>
</dbReference>
<keyword evidence="18" id="KW-1185">Reference proteome</keyword>
<dbReference type="PROSITE" id="PS50011">
    <property type="entry name" value="PROTEIN_KINASE_DOM"/>
    <property type="match status" value="1"/>
</dbReference>
<dbReference type="GO" id="GO:0035556">
    <property type="term" value="P:intracellular signal transduction"/>
    <property type="evidence" value="ECO:0007669"/>
    <property type="project" value="InterPro"/>
</dbReference>
<dbReference type="GO" id="GO:0007635">
    <property type="term" value="P:chemosensory behavior"/>
    <property type="evidence" value="ECO:0007669"/>
    <property type="project" value="UniProtKB-ARBA"/>
</dbReference>
<feature type="transmembrane region" description="Helical" evidence="15">
    <location>
        <begin position="475"/>
        <end position="502"/>
    </location>
</feature>
<dbReference type="InterPro" id="IPR029787">
    <property type="entry name" value="Nucleotide_cyclase"/>
</dbReference>
<keyword evidence="10" id="KW-0325">Glycoprotein</keyword>
<dbReference type="CDD" id="cd07302">
    <property type="entry name" value="CHD"/>
    <property type="match status" value="1"/>
</dbReference>
<evidence type="ECO:0000256" key="5">
    <source>
        <dbReference type="ARBA" id="ARBA00022729"/>
    </source>
</evidence>
<dbReference type="Proteomes" id="UP000038045">
    <property type="component" value="Unplaced"/>
</dbReference>
<evidence type="ECO:0000256" key="13">
    <source>
        <dbReference type="RuleBase" id="RU000405"/>
    </source>
</evidence>
<evidence type="ECO:0000259" key="16">
    <source>
        <dbReference type="PROSITE" id="PS50011"/>
    </source>
</evidence>
<protein>
    <recommendedName>
        <fullName evidence="3 14">Guanylate cyclase</fullName>
        <ecNumber evidence="3 14">4.6.1.2</ecNumber>
    </recommendedName>
</protein>
<dbReference type="InterPro" id="IPR001828">
    <property type="entry name" value="ANF_lig-bd_rcpt"/>
</dbReference>
<evidence type="ECO:0000256" key="6">
    <source>
        <dbReference type="ARBA" id="ARBA00022741"/>
    </source>
</evidence>
<organism evidence="18 19">
    <name type="scientific">Parastrongyloides trichosuri</name>
    <name type="common">Possum-specific nematode worm</name>
    <dbReference type="NCBI Taxonomy" id="131310"/>
    <lineage>
        <taxon>Eukaryota</taxon>
        <taxon>Metazoa</taxon>
        <taxon>Ecdysozoa</taxon>
        <taxon>Nematoda</taxon>
        <taxon>Chromadorea</taxon>
        <taxon>Rhabditida</taxon>
        <taxon>Tylenchina</taxon>
        <taxon>Panagrolaimomorpha</taxon>
        <taxon>Strongyloidoidea</taxon>
        <taxon>Strongyloididae</taxon>
        <taxon>Parastrongyloides</taxon>
    </lineage>
</organism>
<evidence type="ECO:0000256" key="15">
    <source>
        <dbReference type="SAM" id="Phobius"/>
    </source>
</evidence>
<keyword evidence="4 15" id="KW-0812">Transmembrane</keyword>
<feature type="domain" description="Guanylate cyclase" evidence="17">
    <location>
        <begin position="877"/>
        <end position="1007"/>
    </location>
</feature>
<evidence type="ECO:0000256" key="8">
    <source>
        <dbReference type="ARBA" id="ARBA00023136"/>
    </source>
</evidence>
<dbReference type="InterPro" id="IPR011009">
    <property type="entry name" value="Kinase-like_dom_sf"/>
</dbReference>
<dbReference type="SUPFAM" id="SSF55073">
    <property type="entry name" value="Nucleotide cyclase"/>
    <property type="match status" value="1"/>
</dbReference>
<proteinExistence type="inferred from homology"/>
<dbReference type="GO" id="GO:0005524">
    <property type="term" value="F:ATP binding"/>
    <property type="evidence" value="ECO:0007669"/>
    <property type="project" value="InterPro"/>
</dbReference>
<keyword evidence="12 14" id="KW-0141">cGMP biosynthesis</keyword>
<dbReference type="GO" id="GO:0004672">
    <property type="term" value="F:protein kinase activity"/>
    <property type="evidence" value="ECO:0007669"/>
    <property type="project" value="InterPro"/>
</dbReference>
<evidence type="ECO:0000313" key="18">
    <source>
        <dbReference type="Proteomes" id="UP000038045"/>
    </source>
</evidence>
<accession>A0A0N4Z932</accession>
<dbReference type="GO" id="GO:0006935">
    <property type="term" value="P:chemotaxis"/>
    <property type="evidence" value="ECO:0007669"/>
    <property type="project" value="UniProtKB-ARBA"/>
</dbReference>
<name>A0A0N4Z932_PARTI</name>
<keyword evidence="5" id="KW-0732">Signal</keyword>
<evidence type="ECO:0000259" key="17">
    <source>
        <dbReference type="PROSITE" id="PS50125"/>
    </source>
</evidence>
<dbReference type="GO" id="GO:0007168">
    <property type="term" value="P:receptor guanylyl cyclase signaling pathway"/>
    <property type="evidence" value="ECO:0007669"/>
    <property type="project" value="TreeGrafter"/>
</dbReference>
<dbReference type="GO" id="GO:0005886">
    <property type="term" value="C:plasma membrane"/>
    <property type="evidence" value="ECO:0007669"/>
    <property type="project" value="TreeGrafter"/>
</dbReference>
<dbReference type="PANTHER" id="PTHR11920">
    <property type="entry name" value="GUANYLYL CYCLASE"/>
    <property type="match status" value="1"/>
</dbReference>
<feature type="domain" description="Protein kinase" evidence="16">
    <location>
        <begin position="518"/>
        <end position="805"/>
    </location>
</feature>
<dbReference type="Gene3D" id="3.40.50.2300">
    <property type="match status" value="2"/>
</dbReference>
<keyword evidence="6" id="KW-0547">Nucleotide-binding</keyword>
<dbReference type="GO" id="GO:0001653">
    <property type="term" value="F:peptide receptor activity"/>
    <property type="evidence" value="ECO:0007669"/>
    <property type="project" value="TreeGrafter"/>
</dbReference>
<dbReference type="FunFam" id="3.30.70.1230:FF:000023">
    <property type="entry name" value="Guanylate cyclase"/>
    <property type="match status" value="1"/>
</dbReference>